<evidence type="ECO:0000313" key="2">
    <source>
        <dbReference type="Proteomes" id="UP000253383"/>
    </source>
</evidence>
<reference evidence="1 2" key="1">
    <citation type="submission" date="2018-07" db="EMBL/GenBank/DDBJ databases">
        <title>Genome analysis of Larkinella rosea.</title>
        <authorList>
            <person name="Zhou Z."/>
            <person name="Wang G."/>
        </authorList>
    </citation>
    <scope>NUCLEOTIDE SEQUENCE [LARGE SCALE GENOMIC DNA]</scope>
    <source>
        <strain evidence="2">zzj9</strain>
    </source>
</reference>
<gene>
    <name evidence="1" type="ORF">DUE52_17215</name>
</gene>
<keyword evidence="2" id="KW-1185">Reference proteome</keyword>
<evidence type="ECO:0000313" key="1">
    <source>
        <dbReference type="EMBL" id="RCR68479.1"/>
    </source>
</evidence>
<accession>A0A368JLE7</accession>
<sequence length="83" mass="9029">MPERLIRRWRYAYGNTPEGRAQMKALMENGGTDKGGGTINEQGVRGPALAGADTYLEFSFAESLGNLEPSSSTGNIRYRMSGI</sequence>
<protein>
    <submittedName>
        <fullName evidence="1">Uncharacterized protein</fullName>
    </submittedName>
</protein>
<dbReference type="RefSeq" id="WP_114407253.1">
    <property type="nucleotide sequence ID" value="NZ_QOWE01000013.1"/>
</dbReference>
<dbReference type="AlphaFoldDB" id="A0A368JLE7"/>
<dbReference type="Proteomes" id="UP000253383">
    <property type="component" value="Unassembled WGS sequence"/>
</dbReference>
<name>A0A368JLE7_9BACT</name>
<organism evidence="1 2">
    <name type="scientific">Larkinella punicea</name>
    <dbReference type="NCBI Taxonomy" id="2315727"/>
    <lineage>
        <taxon>Bacteria</taxon>
        <taxon>Pseudomonadati</taxon>
        <taxon>Bacteroidota</taxon>
        <taxon>Cytophagia</taxon>
        <taxon>Cytophagales</taxon>
        <taxon>Spirosomataceae</taxon>
        <taxon>Larkinella</taxon>
    </lineage>
</organism>
<comment type="caution">
    <text evidence="1">The sequence shown here is derived from an EMBL/GenBank/DDBJ whole genome shotgun (WGS) entry which is preliminary data.</text>
</comment>
<dbReference type="EMBL" id="QOWE01000013">
    <property type="protein sequence ID" value="RCR68479.1"/>
    <property type="molecule type" value="Genomic_DNA"/>
</dbReference>
<proteinExistence type="predicted"/>